<feature type="compositionally biased region" description="Polar residues" evidence="1">
    <location>
        <begin position="1"/>
        <end position="22"/>
    </location>
</feature>
<accession>A0A9N9IWW0</accession>
<gene>
    <name evidence="2" type="ORF">DERYTH_LOCUS17108</name>
</gene>
<feature type="region of interest" description="Disordered" evidence="1">
    <location>
        <begin position="1"/>
        <end position="58"/>
    </location>
</feature>
<protein>
    <submittedName>
        <fullName evidence="2">12163_t:CDS:1</fullName>
    </submittedName>
</protein>
<evidence type="ECO:0000313" key="2">
    <source>
        <dbReference type="EMBL" id="CAG8753476.1"/>
    </source>
</evidence>
<evidence type="ECO:0000313" key="3">
    <source>
        <dbReference type="Proteomes" id="UP000789405"/>
    </source>
</evidence>
<proteinExistence type="predicted"/>
<organism evidence="2 3">
    <name type="scientific">Dentiscutata erythropus</name>
    <dbReference type="NCBI Taxonomy" id="1348616"/>
    <lineage>
        <taxon>Eukaryota</taxon>
        <taxon>Fungi</taxon>
        <taxon>Fungi incertae sedis</taxon>
        <taxon>Mucoromycota</taxon>
        <taxon>Glomeromycotina</taxon>
        <taxon>Glomeromycetes</taxon>
        <taxon>Diversisporales</taxon>
        <taxon>Gigasporaceae</taxon>
        <taxon>Dentiscutata</taxon>
    </lineage>
</organism>
<dbReference type="AlphaFoldDB" id="A0A9N9IWW0"/>
<feature type="non-terminal residue" evidence="2">
    <location>
        <position position="58"/>
    </location>
</feature>
<reference evidence="2" key="1">
    <citation type="submission" date="2021-06" db="EMBL/GenBank/DDBJ databases">
        <authorList>
            <person name="Kallberg Y."/>
            <person name="Tangrot J."/>
            <person name="Rosling A."/>
        </authorList>
    </citation>
    <scope>NUCLEOTIDE SEQUENCE</scope>
    <source>
        <strain evidence="2">MA453B</strain>
    </source>
</reference>
<sequence length="58" mass="6168">SGNRSNSNGDNQCLENGSNGNGVNKKHSGEGQGQNDNQETPNKKSILHIINYSAQAKN</sequence>
<evidence type="ECO:0000256" key="1">
    <source>
        <dbReference type="SAM" id="MobiDB-lite"/>
    </source>
</evidence>
<name>A0A9N9IWW0_9GLOM</name>
<comment type="caution">
    <text evidence="2">The sequence shown here is derived from an EMBL/GenBank/DDBJ whole genome shotgun (WGS) entry which is preliminary data.</text>
</comment>
<keyword evidence="3" id="KW-1185">Reference proteome</keyword>
<feature type="non-terminal residue" evidence="2">
    <location>
        <position position="1"/>
    </location>
</feature>
<dbReference type="Proteomes" id="UP000789405">
    <property type="component" value="Unassembled WGS sequence"/>
</dbReference>
<dbReference type="EMBL" id="CAJVPY010015762">
    <property type="protein sequence ID" value="CAG8753476.1"/>
    <property type="molecule type" value="Genomic_DNA"/>
</dbReference>